<organism evidence="3 4">
    <name type="scientific">Planococcus lenghuensis</name>
    <dbReference type="NCBI Taxonomy" id="2213202"/>
    <lineage>
        <taxon>Bacteria</taxon>
        <taxon>Bacillati</taxon>
        <taxon>Bacillota</taxon>
        <taxon>Bacilli</taxon>
        <taxon>Bacillales</taxon>
        <taxon>Caryophanaceae</taxon>
        <taxon>Planococcus</taxon>
    </lineage>
</organism>
<dbReference type="Proteomes" id="UP000188184">
    <property type="component" value="Chromosome"/>
</dbReference>
<protein>
    <recommendedName>
        <fullName evidence="2">DUF58 domain-containing protein</fullName>
    </recommendedName>
</protein>
<dbReference type="EMBL" id="CP019640">
    <property type="protein sequence ID" value="AQQ52418.1"/>
    <property type="molecule type" value="Genomic_DNA"/>
</dbReference>
<feature type="transmembrane region" description="Helical" evidence="1">
    <location>
        <begin position="34"/>
        <end position="56"/>
    </location>
</feature>
<dbReference type="InterPro" id="IPR002881">
    <property type="entry name" value="DUF58"/>
</dbReference>
<feature type="domain" description="DUF58" evidence="2">
    <location>
        <begin position="203"/>
        <end position="365"/>
    </location>
</feature>
<keyword evidence="1" id="KW-1133">Transmembrane helix</keyword>
<evidence type="ECO:0000313" key="3">
    <source>
        <dbReference type="EMBL" id="AQQ52418.1"/>
    </source>
</evidence>
<proteinExistence type="predicted"/>
<dbReference type="RefSeq" id="WP_077588301.1">
    <property type="nucleotide sequence ID" value="NZ_CP019640.1"/>
</dbReference>
<evidence type="ECO:0000259" key="2">
    <source>
        <dbReference type="Pfam" id="PF01882"/>
    </source>
</evidence>
<dbReference type="PANTHER" id="PTHR34351:SF2">
    <property type="entry name" value="DUF58 DOMAIN-CONTAINING PROTEIN"/>
    <property type="match status" value="1"/>
</dbReference>
<sequence>MKRRTRYIAFGGRLLFVGFLLIVTFSFAMFQGGFVSWFIFYMSLPFGLYSFFLALYPLKDIRITRSIETANIQSGGRFTAAVTMERSIPFPLLYTVFSEATDFEVIGKKEREMAIPGFRRSLSWTYEITDMPRGEHILEGIQVEVADFFGWIRKSRLVPYRQRVLVYPRITELTYRPSKTNFEQGTAASPFTLVRDTTIPAGLREYQPGDKMTWIHWKSFARTQTLQTKEFEERQSQELFLLADRSPSPSYETQVELAASILRAVVRSGASAAYLAAGKNRTHFSAINGEGQFQQLMHHLMKVQPDSSTPFADMIEHDFGLAQATNMVFITGELTEEALNAIQRGARQLKMCTCLIVKNKDTRLTADEEAVHHMAKLKGFHVKVILPGNFENAFTEVGRT</sequence>
<keyword evidence="4" id="KW-1185">Reference proteome</keyword>
<evidence type="ECO:0000313" key="4">
    <source>
        <dbReference type="Proteomes" id="UP000188184"/>
    </source>
</evidence>
<dbReference type="Pfam" id="PF01882">
    <property type="entry name" value="DUF58"/>
    <property type="match status" value="1"/>
</dbReference>
<evidence type="ECO:0000256" key="1">
    <source>
        <dbReference type="SAM" id="Phobius"/>
    </source>
</evidence>
<dbReference type="PANTHER" id="PTHR34351">
    <property type="entry name" value="SLR1927 PROTEIN-RELATED"/>
    <property type="match status" value="1"/>
</dbReference>
<keyword evidence="1" id="KW-0812">Transmembrane</keyword>
<dbReference type="OrthoDB" id="140416at2"/>
<accession>A0A1Q2KW26</accession>
<keyword evidence="1" id="KW-0472">Membrane</keyword>
<gene>
    <name evidence="3" type="ORF">B0X71_04340</name>
</gene>
<reference evidence="3 4" key="1">
    <citation type="submission" date="2017-02" db="EMBL/GenBank/DDBJ databases">
        <title>The complete genomic sequence of a novel cold adapted crude oil-degrading bacterium Planococcus qaidamina Y42.</title>
        <authorList>
            <person name="Yang R."/>
        </authorList>
    </citation>
    <scope>NUCLEOTIDE SEQUENCE [LARGE SCALE GENOMIC DNA]</scope>
    <source>
        <strain evidence="3 4">Y42</strain>
    </source>
</reference>
<dbReference type="KEGG" id="pmar:B0X71_04340"/>
<feature type="transmembrane region" description="Helical" evidence="1">
    <location>
        <begin position="7"/>
        <end position="28"/>
    </location>
</feature>
<name>A0A1Q2KW26_9BACL</name>
<dbReference type="AlphaFoldDB" id="A0A1Q2KW26"/>